<evidence type="ECO:0000313" key="2">
    <source>
        <dbReference type="EMBL" id="MFC5069341.1"/>
    </source>
</evidence>
<reference evidence="3" key="1">
    <citation type="journal article" date="2019" name="Int. J. Syst. Evol. Microbiol.">
        <title>The Global Catalogue of Microorganisms (GCM) 10K type strain sequencing project: providing services to taxonomists for standard genome sequencing and annotation.</title>
        <authorList>
            <consortium name="The Broad Institute Genomics Platform"/>
            <consortium name="The Broad Institute Genome Sequencing Center for Infectious Disease"/>
            <person name="Wu L."/>
            <person name="Ma J."/>
        </authorList>
    </citation>
    <scope>NUCLEOTIDE SEQUENCE [LARGE SCALE GENOMIC DNA]</scope>
    <source>
        <strain evidence="3">CGMCC 1.16444</strain>
    </source>
</reference>
<sequence length="100" mass="11396">MSLAMLTYRKLTTAQRRALDRFARSHDLEAPASHWPELGSADITALISSALLEKRGRNEHGEQLYRLTDEGTRVHDEMWRDGKVPSHPKTLPFDPSTLLE</sequence>
<dbReference type="RefSeq" id="WP_114958064.1">
    <property type="nucleotide sequence ID" value="NZ_JBHSJF010000006.1"/>
</dbReference>
<organism evidence="2 3">
    <name type="scientific">Flaviflagellibacter deserti</name>
    <dbReference type="NCBI Taxonomy" id="2267266"/>
    <lineage>
        <taxon>Bacteria</taxon>
        <taxon>Pseudomonadati</taxon>
        <taxon>Pseudomonadota</taxon>
        <taxon>Alphaproteobacteria</taxon>
        <taxon>Hyphomicrobiales</taxon>
        <taxon>Flaviflagellibacter</taxon>
    </lineage>
</organism>
<proteinExistence type="predicted"/>
<keyword evidence="3" id="KW-1185">Reference proteome</keyword>
<evidence type="ECO:0000256" key="1">
    <source>
        <dbReference type="SAM" id="MobiDB-lite"/>
    </source>
</evidence>
<protein>
    <submittedName>
        <fullName evidence="2">Uncharacterized protein</fullName>
    </submittedName>
</protein>
<feature type="region of interest" description="Disordered" evidence="1">
    <location>
        <begin position="80"/>
        <end position="100"/>
    </location>
</feature>
<dbReference type="EMBL" id="JBHSJF010000006">
    <property type="protein sequence ID" value="MFC5069341.1"/>
    <property type="molecule type" value="Genomic_DNA"/>
</dbReference>
<accession>A0ABV9Z8V8</accession>
<gene>
    <name evidence="2" type="ORF">ACFPFW_15090</name>
</gene>
<evidence type="ECO:0000313" key="3">
    <source>
        <dbReference type="Proteomes" id="UP001595796"/>
    </source>
</evidence>
<name>A0ABV9Z8V8_9HYPH</name>
<comment type="caution">
    <text evidence="2">The sequence shown here is derived from an EMBL/GenBank/DDBJ whole genome shotgun (WGS) entry which is preliminary data.</text>
</comment>
<dbReference type="Proteomes" id="UP001595796">
    <property type="component" value="Unassembled WGS sequence"/>
</dbReference>